<feature type="region of interest" description="Disordered" evidence="7">
    <location>
        <begin position="2877"/>
        <end position="2905"/>
    </location>
</feature>
<evidence type="ECO:0000256" key="1">
    <source>
        <dbReference type="ARBA" id="ARBA00022679"/>
    </source>
</evidence>
<feature type="compositionally biased region" description="Basic residues" evidence="7">
    <location>
        <begin position="1218"/>
        <end position="1231"/>
    </location>
</feature>
<evidence type="ECO:0000313" key="13">
    <source>
        <dbReference type="EMBL" id="KAG7529622.1"/>
    </source>
</evidence>
<dbReference type="InterPro" id="IPR005162">
    <property type="entry name" value="Retrotrans_gag_dom"/>
</dbReference>
<dbReference type="CDD" id="cd09274">
    <property type="entry name" value="RNase_HI_RT_Ty3"/>
    <property type="match status" value="1"/>
</dbReference>
<feature type="compositionally biased region" description="Polar residues" evidence="7">
    <location>
        <begin position="1943"/>
        <end position="1952"/>
    </location>
</feature>
<dbReference type="FunFam" id="3.30.70.270:FF:000020">
    <property type="entry name" value="Transposon Tf2-6 polyprotein-like Protein"/>
    <property type="match status" value="1"/>
</dbReference>
<keyword evidence="2" id="KW-0548">Nucleotidyltransferase</keyword>
<dbReference type="Pfam" id="PF03732">
    <property type="entry name" value="Retrotrans_gag"/>
    <property type="match status" value="2"/>
</dbReference>
<feature type="region of interest" description="Disordered" evidence="7">
    <location>
        <begin position="324"/>
        <end position="344"/>
    </location>
</feature>
<dbReference type="InterPro" id="IPR041588">
    <property type="entry name" value="Integrase_H2C2"/>
</dbReference>
<evidence type="ECO:0000256" key="2">
    <source>
        <dbReference type="ARBA" id="ARBA00022695"/>
    </source>
</evidence>
<feature type="region of interest" description="Disordered" evidence="7">
    <location>
        <begin position="2029"/>
        <end position="2101"/>
    </location>
</feature>
<keyword evidence="6" id="KW-0695">RNA-directed DNA polymerase</keyword>
<dbReference type="GO" id="GO:0003964">
    <property type="term" value="F:RNA-directed DNA polymerase activity"/>
    <property type="evidence" value="ECO:0007669"/>
    <property type="project" value="UniProtKB-KW"/>
</dbReference>
<protein>
    <recommendedName>
        <fullName evidence="15">Retrotransposon gag domain-containing protein</fullName>
    </recommendedName>
</protein>
<dbReference type="PANTHER" id="PTHR35046:SF9">
    <property type="entry name" value="RNA-DIRECTED DNA POLYMERASE"/>
    <property type="match status" value="1"/>
</dbReference>
<feature type="compositionally biased region" description="Polar residues" evidence="7">
    <location>
        <begin position="332"/>
        <end position="343"/>
    </location>
</feature>
<evidence type="ECO:0000259" key="8">
    <source>
        <dbReference type="Pfam" id="PF00078"/>
    </source>
</evidence>
<accession>A0A8T1XAM0</accession>
<dbReference type="EMBL" id="JAEFBJ010000131">
    <property type="protein sequence ID" value="KAG7529622.1"/>
    <property type="molecule type" value="Genomic_DNA"/>
</dbReference>
<keyword evidence="4" id="KW-0255">Endonuclease</keyword>
<reference evidence="13 14" key="1">
    <citation type="submission" date="2020-12" db="EMBL/GenBank/DDBJ databases">
        <title>Concerted genomic and epigenomic changes stabilize Arabidopsis allopolyploids.</title>
        <authorList>
            <person name="Chen Z."/>
        </authorList>
    </citation>
    <scope>NUCLEOTIDE SEQUENCE [LARGE SCALE GENOMIC DNA]</scope>
    <source>
        <strain evidence="13">As9502</strain>
        <tissue evidence="13">Leaf</tissue>
    </source>
</reference>
<evidence type="ECO:0000256" key="7">
    <source>
        <dbReference type="SAM" id="MobiDB-lite"/>
    </source>
</evidence>
<evidence type="ECO:0000256" key="4">
    <source>
        <dbReference type="ARBA" id="ARBA00022759"/>
    </source>
</evidence>
<evidence type="ECO:0000259" key="11">
    <source>
        <dbReference type="Pfam" id="PF17917"/>
    </source>
</evidence>
<sequence length="2998" mass="342300">MADVVDEQEQPTNIGAGDFPHNHNQRNKFHGLPMEDPLDHLDEFERLCGLTKINGVSEDGFKLRLFPFSLGDKAHLWEKTLHQGSITTWDDCKKAFLAKFFSNSRTARLRNEISGFTQKQNESFCEAWERFKGYQTKCPHHGFKEASLLSTLYRGVLPKIRMLLDTASNRNFLNKDVEDGWELVENLTSIRTSTESDDKHRREIKALHHKIDKLLQVQQKHVHFASEDEVFQIQGRMIRALKSVMFITKAATTKGTTITDPTQICHTEAQMSPILRTKFTLNSSSSRTNPNRLLLTTKAKGSFLSNSSKEGINSNSHNLVSHHNNIRPLHPRNQTSRICSNRSCKAKPQGLESLNRRVRYLHGITTSPPVTNNPGQLPGKAIQNPKEYATAHAITIRHERELPTQHVSTSNTEDSVIQEGEASTQIEVSVAEIDYSAQPFYQAQSDLEEKAAIIERMDSDDEDDVIMHQTAGASVSLMPLSVAKKLGFVQYKPCDITLILADRTSRRPFSILENVPVMIDGVEVPTDFVVLEMDKESKDPLILGRPFLTSVGAVINVRYGKIDLNLGRKTDLQNRTIQKLSYTVEKLRDKLSRMQKEVQPQLNHETISRKEITWDWSEEKDYPPEEEAAYYEERRIEYSAVQLSREDDEYADDISEEEDFSTHDTKLKDQQPILDHKARDLKEPHPADIKHHALSPYHFADIIMGIASHPFKMSSHSYESSMDADYNVDDAESWSTRPEREAEEYRRFVEETERAVANDRRREEISRGKRAMTENPELADEEMEDDAEYIPEQTRKTTKVRHLGRRSALVREMPHEDETLQFLSSLQVELFEGLSAAELREEGLGYLSFTIDDRDYIMAIKTLESMFGFPSGTGMKPKFAREELKSLWNMIGDTTSFNSARSKSNSIRNPAIRYFQRAVANVPYAREISATVTNQDMETLDLALLSFLRYTKDGKTMKGDANDTPPSMYLLNHLCSYRGWAMANDKKNAKGAVCIGGVLTPILLSCDVPLRLDPIQPRWMDIAHLKLADVIEHKVYDGRYAFKFDHPLTGEATILLPFSEMTTITVRDNIDFSPPKEILHAVIGGSASRNAEEVEGHSENEETNWENYDTSRYHFEEHKPPSRESKSLAEAHWKLSLTQRWCKFQDKIIHKCVKAIDNMQKAISCTTSTSAITRDNPPEDMPSRRHDIALPRQSAYQQRDRAVPQEPARHSSHEVREHKRRKSARMVRSSRKSWIMSGRRTRERRAKQPAGVAIEHNDEEMACMSRQTRSKQQKELINFSVLDLRKLERTNRKTQRLAMADRIIRADAKGVLRDEYGQAYNEAGQRLDDHGLILPEDALGLGVERHQLGVDRYLREQNADAIGVERHNRGVDRHQPQIMQLFLQLRNHVVLLGISTGLASNGVSEDYLLCKLFPYSLAGKAASWLKQFKACSLKTWRSIKIAFLNNFYDDAKSEELSKLSNVTQGPAGAFKAAWRSRLEIPNALDAARNGNFNTRYPADATALIDNLACSNSTKNADFERKKIVGAVSGNQMAEVNTKLDLVHNLLTGKKHVHFADEDETIEPETESEEGVFYIDGNQISSNYTLKHAFQKTFPQSNFQRTYGNSAPLPPSSKTRIESMLEQILKSQTKLVLEFNGKFDAVYTDLNGKIDNLSSHLKKLDVQVAQTAQSIKRQEGFLHGNLDANPRNSYNAILIREGDDVWEELDTEDSRSSQLQRWCRPAPSSMSSDLLTMVLAQMKPHCCHGTSVKSCCLSSRKRRHREWTLRSTSAPSLMIRPLRIFQIQVQVNPTIGKSRWQNNRLEDIIVSNSTTKARANLTALPFTSSNGYDADINLTSQTANCILSLELGVNWSLAPHNGYDLIDEEELVEAFTQMSLERTTPPATQEELQKDPYFKEPASKRAQDLIPEVPEEVLQEVTQATFIGPKRHLGKIPYERSDRHRVRSPSSTIFPSQERSDRQLVRPPSLSDTKLNTESCIILVLERSCASFARSVLGYTMGEAAKISQHAVMQMMATLIEELTGFRQQIGRLEQPHPRVELGQDQARGNAREEAEEFPELDDDDDPPPDPLRRQDQWREDPLMRNRARGVELREPNRDIKLTPPSFAGKSNPEVYMDWERRMENIFECYRTVANRRRQRFGPISTWRDMKYLLRLRGHMARECPNQRVMILTPSGDYESQDETLSVFVNPEEKVQRANIFHTRCTIKNKVCNLIIDGSSCTNVASKYMVDSDLELPAEVQAGLDLYKDIFPEEIQPGLPPIRGIKHQMDFVPDSALPNKPAYRMNPESKELEKQVRDLMEKGYIIESLNPCAVAVLLVPKKDGTGRMCVDCCAINNITIKYRHPIPKLDNMLDELSGAIIFSKVDLRKCYHQVRMREGDEWKTTFKTKQGLYEWLVMPFGLTNAPSTFMRLMNQEGLYVNLKKCTFSSDKYVFLGFVVSKQGLQVDEEKIKAIREWPTQISIAYVRSFYGLASFYRRFVRDFSIVVAPLTDVIKKNVPFSWGEAQNKSFNTLNKRLTQAPVTLMVWELKLYYIRELEIYALVRALETWQHYLLSKEFIIHTDHETLKHLKGQTSLKNRHAKWLEFVETFPYVIKYKKGKENVVANALSRRHALIATMKAKVMAHAGGLMGHFGVDKTLAMLTEHFFWPHLKKDVERFCGRCIVCHKAKSRSHPHDRFSKMAHFIPCDKTNDATQTAELFFKYQASILNNLSSSNGWINRSGDSALRTKPFEDGGNDADINLTSHTVELHPVPEVPEGIMTRSKTKQLKKMFNLAVQDILSSLELGVNWSVAPHTGYDLIAEEELAEAFTQMILEQITPPDQEQDIKDMEELEDIDQATQEELQKDPYFKEPASKRAQDLIPEEPEEVLQEVSQATCIGPKTHLGKIPHERNDHHRVRSPSSTIFPSQERSDHQLVKPPSLLDTKLTTESYIRWSSGGRVNSWSLLFFLVLECLVECGMKKALKLVIEYAVEWCDGDTRPLGRVSRSSGCLMMEVKTLDLMVE</sequence>
<evidence type="ECO:0000256" key="6">
    <source>
        <dbReference type="ARBA" id="ARBA00022918"/>
    </source>
</evidence>
<feature type="compositionally biased region" description="Basic and acidic residues" evidence="7">
    <location>
        <begin position="2066"/>
        <end position="2096"/>
    </location>
</feature>
<organism evidence="13 14">
    <name type="scientific">Arabidopsis suecica</name>
    <name type="common">Swedish thale-cress</name>
    <name type="synonym">Cardaminopsis suecica</name>
    <dbReference type="NCBI Taxonomy" id="45249"/>
    <lineage>
        <taxon>Eukaryota</taxon>
        <taxon>Viridiplantae</taxon>
        <taxon>Streptophyta</taxon>
        <taxon>Embryophyta</taxon>
        <taxon>Tracheophyta</taxon>
        <taxon>Spermatophyta</taxon>
        <taxon>Magnoliopsida</taxon>
        <taxon>eudicotyledons</taxon>
        <taxon>Gunneridae</taxon>
        <taxon>Pentapetalae</taxon>
        <taxon>rosids</taxon>
        <taxon>malvids</taxon>
        <taxon>Brassicales</taxon>
        <taxon>Brassicaceae</taxon>
        <taxon>Camelineae</taxon>
        <taxon>Arabidopsis</taxon>
    </lineage>
</organism>
<feature type="compositionally biased region" description="Basic and acidic residues" evidence="7">
    <location>
        <begin position="1198"/>
        <end position="1217"/>
    </location>
</feature>
<dbReference type="InterPro" id="IPR000477">
    <property type="entry name" value="RT_dom"/>
</dbReference>
<feature type="region of interest" description="Disordered" evidence="7">
    <location>
        <begin position="1932"/>
        <end position="1966"/>
    </location>
</feature>
<evidence type="ECO:0000313" key="14">
    <source>
        <dbReference type="Proteomes" id="UP000694251"/>
    </source>
</evidence>
<feature type="domain" description="Arabidopsis retrotransposon Orf1 C-terminal" evidence="9">
    <location>
        <begin position="815"/>
        <end position="1169"/>
    </location>
</feature>
<comment type="caution">
    <text evidence="13">The sequence shown here is derived from an EMBL/GenBank/DDBJ whole genome shotgun (WGS) entry which is preliminary data.</text>
</comment>
<dbReference type="GO" id="GO:0004519">
    <property type="term" value="F:endonuclease activity"/>
    <property type="evidence" value="ECO:0007669"/>
    <property type="project" value="UniProtKB-KW"/>
</dbReference>
<dbReference type="Pfam" id="PF17921">
    <property type="entry name" value="Integrase_H2C2"/>
    <property type="match status" value="1"/>
</dbReference>
<keyword evidence="14" id="KW-1185">Reference proteome</keyword>
<gene>
    <name evidence="13" type="ORF">ISN44_Un131g000100</name>
</gene>
<name>A0A8T1XAM0_ARASU</name>
<proteinExistence type="predicted"/>
<evidence type="ECO:0000256" key="5">
    <source>
        <dbReference type="ARBA" id="ARBA00022801"/>
    </source>
</evidence>
<dbReference type="Proteomes" id="UP000694251">
    <property type="component" value="Unassembled WGS sequence"/>
</dbReference>
<dbReference type="Pfam" id="PF17917">
    <property type="entry name" value="RT_RNaseH"/>
    <property type="match status" value="1"/>
</dbReference>
<evidence type="ECO:0000259" key="10">
    <source>
        <dbReference type="Pfam" id="PF03732"/>
    </source>
</evidence>
<dbReference type="InterPro" id="IPR004312">
    <property type="entry name" value="ATHILA_Orf1_C"/>
</dbReference>
<evidence type="ECO:0008006" key="15">
    <source>
        <dbReference type="Google" id="ProtNLM"/>
    </source>
</evidence>
<feature type="region of interest" description="Disordered" evidence="7">
    <location>
        <begin position="1193"/>
        <end position="1250"/>
    </location>
</feature>
<feature type="domain" description="Reverse transcriptase" evidence="8">
    <location>
        <begin position="2314"/>
        <end position="2410"/>
    </location>
</feature>
<feature type="domain" description="Arabidopsis retrotransposon Orf1 C-terminal" evidence="9">
    <location>
        <begin position="760"/>
        <end position="802"/>
    </location>
</feature>
<evidence type="ECO:0000259" key="9">
    <source>
        <dbReference type="Pfam" id="PF03078"/>
    </source>
</evidence>
<keyword evidence="3" id="KW-0540">Nuclease</keyword>
<feature type="region of interest" description="Disordered" evidence="7">
    <location>
        <begin position="1"/>
        <end position="22"/>
    </location>
</feature>
<feature type="domain" description="Retrotransposon gag" evidence="10">
    <location>
        <begin position="1411"/>
        <end position="1475"/>
    </location>
</feature>
<feature type="compositionally biased region" description="Polar residues" evidence="7">
    <location>
        <begin position="2894"/>
        <end position="2903"/>
    </location>
</feature>
<dbReference type="InterPro" id="IPR041373">
    <property type="entry name" value="RT_RNaseH"/>
</dbReference>
<dbReference type="CDD" id="cd01647">
    <property type="entry name" value="RT_LTR"/>
    <property type="match status" value="1"/>
</dbReference>
<feature type="domain" description="Retrotransposon gag" evidence="10">
    <location>
        <begin position="64"/>
        <end position="156"/>
    </location>
</feature>
<evidence type="ECO:0000259" key="12">
    <source>
        <dbReference type="Pfam" id="PF17921"/>
    </source>
</evidence>
<feature type="domain" description="Integrase zinc-binding" evidence="12">
    <location>
        <begin position="2618"/>
        <end position="2666"/>
    </location>
</feature>
<keyword evidence="1" id="KW-0808">Transferase</keyword>
<dbReference type="Pfam" id="PF00078">
    <property type="entry name" value="RVT_1"/>
    <property type="match status" value="1"/>
</dbReference>
<keyword evidence="5" id="KW-0378">Hydrolase</keyword>
<evidence type="ECO:0000256" key="3">
    <source>
        <dbReference type="ARBA" id="ARBA00022722"/>
    </source>
</evidence>
<dbReference type="PANTHER" id="PTHR35046">
    <property type="entry name" value="ZINC KNUCKLE (CCHC-TYPE) FAMILY PROTEIN"/>
    <property type="match status" value="1"/>
</dbReference>
<feature type="compositionally biased region" description="Acidic residues" evidence="7">
    <location>
        <begin position="2049"/>
        <end position="2063"/>
    </location>
</feature>
<dbReference type="CDD" id="cd00303">
    <property type="entry name" value="retropepsin_like"/>
    <property type="match status" value="1"/>
</dbReference>
<dbReference type="Pfam" id="PF03078">
    <property type="entry name" value="ATHILA"/>
    <property type="match status" value="2"/>
</dbReference>
<feature type="domain" description="Reverse transcriptase RNase H-like" evidence="11">
    <location>
        <begin position="2527"/>
        <end position="2585"/>
    </location>
</feature>
<dbReference type="GO" id="GO:0016787">
    <property type="term" value="F:hydrolase activity"/>
    <property type="evidence" value="ECO:0007669"/>
    <property type="project" value="UniProtKB-KW"/>
</dbReference>